<accession>A0ABT0Q804</accession>
<evidence type="ECO:0000313" key="3">
    <source>
        <dbReference type="Proteomes" id="UP001203880"/>
    </source>
</evidence>
<feature type="compositionally biased region" description="Basic and acidic residues" evidence="1">
    <location>
        <begin position="1"/>
        <end position="14"/>
    </location>
</feature>
<feature type="compositionally biased region" description="Acidic residues" evidence="1">
    <location>
        <begin position="42"/>
        <end position="52"/>
    </location>
</feature>
<dbReference type="RefSeq" id="WP_249713337.1">
    <property type="nucleotide sequence ID" value="NZ_JAMFMB010000047.1"/>
</dbReference>
<organism evidence="2 3">
    <name type="scientific">Ruegeria spongiae</name>
    <dbReference type="NCBI Taxonomy" id="2942209"/>
    <lineage>
        <taxon>Bacteria</taxon>
        <taxon>Pseudomonadati</taxon>
        <taxon>Pseudomonadota</taxon>
        <taxon>Alphaproteobacteria</taxon>
        <taxon>Rhodobacterales</taxon>
        <taxon>Roseobacteraceae</taxon>
        <taxon>Ruegeria</taxon>
    </lineage>
</organism>
<reference evidence="2" key="1">
    <citation type="submission" date="2022-05" db="EMBL/GenBank/DDBJ databases">
        <authorList>
            <person name="Park J.-S."/>
        </authorList>
    </citation>
    <scope>NUCLEOTIDE SEQUENCE</scope>
    <source>
        <strain evidence="2">2012CJ41-6</strain>
    </source>
</reference>
<gene>
    <name evidence="2" type="ORF">M3P21_21035</name>
</gene>
<evidence type="ECO:0000313" key="2">
    <source>
        <dbReference type="EMBL" id="MCL6286004.1"/>
    </source>
</evidence>
<proteinExistence type="predicted"/>
<keyword evidence="3" id="KW-1185">Reference proteome</keyword>
<dbReference type="Proteomes" id="UP001203880">
    <property type="component" value="Unassembled WGS sequence"/>
</dbReference>
<protein>
    <submittedName>
        <fullName evidence="2">Uncharacterized protein</fullName>
    </submittedName>
</protein>
<comment type="caution">
    <text evidence="2">The sequence shown here is derived from an EMBL/GenBank/DDBJ whole genome shotgun (WGS) entry which is preliminary data.</text>
</comment>
<evidence type="ECO:0000256" key="1">
    <source>
        <dbReference type="SAM" id="MobiDB-lite"/>
    </source>
</evidence>
<sequence>MKFYSKENPRREGPHYPTETTGSGVPGFNPKCNQRGGYQPEQQDDQEQTPSQ</sequence>
<dbReference type="EMBL" id="JAMFMB010000047">
    <property type="protein sequence ID" value="MCL6286004.1"/>
    <property type="molecule type" value="Genomic_DNA"/>
</dbReference>
<feature type="region of interest" description="Disordered" evidence="1">
    <location>
        <begin position="1"/>
        <end position="52"/>
    </location>
</feature>
<name>A0ABT0Q804_9RHOB</name>